<keyword evidence="3" id="KW-1185">Reference proteome</keyword>
<feature type="transmembrane region" description="Helical" evidence="1">
    <location>
        <begin position="6"/>
        <end position="25"/>
    </location>
</feature>
<name>A0A3N1VJL4_9BACT</name>
<evidence type="ECO:0008006" key="4">
    <source>
        <dbReference type="Google" id="ProtNLM"/>
    </source>
</evidence>
<sequence length="234" mass="24377">MLGTVLNVSTVVVGAALGSLLGARLSEKTQHTVMSGLGLVTLVVGMQMALQTRNILLVLGGILLGGLLGEGFRLQDGLERLGAILQNLFRSRSGSSLSEGFVTASLVFCVGPMAVLGSIQDGLGGDFRLLAVKSTLDGFAAVAFAATLGWGVLLSAASVLVFQGSITFMASALDRLLSAEMITEMSATGGLLIMAIGLKLLNIKDVRVANFLPALAVAPAIVFLMPWIRSWWPF</sequence>
<evidence type="ECO:0000313" key="2">
    <source>
        <dbReference type="EMBL" id="ROR02995.1"/>
    </source>
</evidence>
<proteinExistence type="predicted"/>
<keyword evidence="1" id="KW-0472">Membrane</keyword>
<feature type="transmembrane region" description="Helical" evidence="1">
    <location>
        <begin position="208"/>
        <end position="228"/>
    </location>
</feature>
<feature type="transmembrane region" description="Helical" evidence="1">
    <location>
        <begin position="100"/>
        <end position="119"/>
    </location>
</feature>
<evidence type="ECO:0000313" key="3">
    <source>
        <dbReference type="Proteomes" id="UP000276223"/>
    </source>
</evidence>
<feature type="transmembrane region" description="Helical" evidence="1">
    <location>
        <begin position="182"/>
        <end position="202"/>
    </location>
</feature>
<organism evidence="2 3">
    <name type="scientific">Desulfosoma caldarium</name>
    <dbReference type="NCBI Taxonomy" id="610254"/>
    <lineage>
        <taxon>Bacteria</taxon>
        <taxon>Pseudomonadati</taxon>
        <taxon>Thermodesulfobacteriota</taxon>
        <taxon>Syntrophobacteria</taxon>
        <taxon>Syntrophobacterales</taxon>
        <taxon>Syntrophobacteraceae</taxon>
        <taxon>Desulfosoma</taxon>
    </lineage>
</organism>
<keyword evidence="1" id="KW-1133">Transmembrane helix</keyword>
<feature type="transmembrane region" description="Helical" evidence="1">
    <location>
        <begin position="55"/>
        <end position="72"/>
    </location>
</feature>
<dbReference type="EMBL" id="RJVA01000009">
    <property type="protein sequence ID" value="ROR02995.1"/>
    <property type="molecule type" value="Genomic_DNA"/>
</dbReference>
<accession>A0A3N1VJL4</accession>
<feature type="transmembrane region" description="Helical" evidence="1">
    <location>
        <begin position="139"/>
        <end position="162"/>
    </location>
</feature>
<comment type="caution">
    <text evidence="2">The sequence shown here is derived from an EMBL/GenBank/DDBJ whole genome shotgun (WGS) entry which is preliminary data.</text>
</comment>
<protein>
    <recommendedName>
        <fullName evidence="4">Membrane protein YdfK</fullName>
    </recommendedName>
</protein>
<dbReference type="PANTHER" id="PTHR36111:SF2">
    <property type="entry name" value="INNER MEMBRANE PROTEIN"/>
    <property type="match status" value="1"/>
</dbReference>
<evidence type="ECO:0000256" key="1">
    <source>
        <dbReference type="SAM" id="Phobius"/>
    </source>
</evidence>
<dbReference type="OrthoDB" id="9797976at2"/>
<dbReference type="PANTHER" id="PTHR36111">
    <property type="entry name" value="INNER MEMBRANE PROTEIN-RELATED"/>
    <property type="match status" value="1"/>
</dbReference>
<dbReference type="AlphaFoldDB" id="A0A3N1VJL4"/>
<reference evidence="2 3" key="1">
    <citation type="submission" date="2018-11" db="EMBL/GenBank/DDBJ databases">
        <title>Genomic Encyclopedia of Type Strains, Phase IV (KMG-IV): sequencing the most valuable type-strain genomes for metagenomic binning, comparative biology and taxonomic classification.</title>
        <authorList>
            <person name="Goeker M."/>
        </authorList>
    </citation>
    <scope>NUCLEOTIDE SEQUENCE [LARGE SCALE GENOMIC DNA]</scope>
    <source>
        <strain evidence="2 3">DSM 22027</strain>
    </source>
</reference>
<dbReference type="Proteomes" id="UP000276223">
    <property type="component" value="Unassembled WGS sequence"/>
</dbReference>
<dbReference type="RefSeq" id="WP_123289138.1">
    <property type="nucleotide sequence ID" value="NZ_RJVA01000009.1"/>
</dbReference>
<gene>
    <name evidence="2" type="ORF">EDC27_0250</name>
</gene>
<dbReference type="InterPro" id="IPR007563">
    <property type="entry name" value="DUF554"/>
</dbReference>
<keyword evidence="1" id="KW-0812">Transmembrane</keyword>
<dbReference type="Pfam" id="PF04474">
    <property type="entry name" value="DUF554"/>
    <property type="match status" value="1"/>
</dbReference>